<name>A0A1V4JIK3_PATFA</name>
<evidence type="ECO:0000313" key="2">
    <source>
        <dbReference type="Proteomes" id="UP000190648"/>
    </source>
</evidence>
<keyword evidence="2" id="KW-1185">Reference proteome</keyword>
<sequence length="80" mass="8543">MSCVALCQLDFNTRCSCKGTISSTAVSLMNTWIVFTSLRSQNASTDGATSRLSFSPIPELKNLPGPSRSLISGLIMGNEK</sequence>
<reference evidence="1 2" key="1">
    <citation type="submission" date="2016-02" db="EMBL/GenBank/DDBJ databases">
        <title>Band-tailed pigeon sequencing and assembly.</title>
        <authorList>
            <person name="Soares A.E."/>
            <person name="Novak B.J."/>
            <person name="Rice E.S."/>
            <person name="O'Connell B."/>
            <person name="Chang D."/>
            <person name="Weber S."/>
            <person name="Shapiro B."/>
        </authorList>
    </citation>
    <scope>NUCLEOTIDE SEQUENCE [LARGE SCALE GENOMIC DNA]</scope>
    <source>
        <strain evidence="1">BTP2013</strain>
        <tissue evidence="1">Blood</tissue>
    </source>
</reference>
<dbReference type="AlphaFoldDB" id="A0A1V4JIK3"/>
<dbReference type="EMBL" id="LSYS01007300">
    <property type="protein sequence ID" value="OPJ72022.1"/>
    <property type="molecule type" value="Genomic_DNA"/>
</dbReference>
<organism evidence="1 2">
    <name type="scientific">Patagioenas fasciata monilis</name>
    <dbReference type="NCBI Taxonomy" id="372326"/>
    <lineage>
        <taxon>Eukaryota</taxon>
        <taxon>Metazoa</taxon>
        <taxon>Chordata</taxon>
        <taxon>Craniata</taxon>
        <taxon>Vertebrata</taxon>
        <taxon>Euteleostomi</taxon>
        <taxon>Archelosauria</taxon>
        <taxon>Archosauria</taxon>
        <taxon>Dinosauria</taxon>
        <taxon>Saurischia</taxon>
        <taxon>Theropoda</taxon>
        <taxon>Coelurosauria</taxon>
        <taxon>Aves</taxon>
        <taxon>Neognathae</taxon>
        <taxon>Neoaves</taxon>
        <taxon>Columbimorphae</taxon>
        <taxon>Columbiformes</taxon>
        <taxon>Columbidae</taxon>
        <taxon>Patagioenas</taxon>
    </lineage>
</organism>
<evidence type="ECO:0000313" key="1">
    <source>
        <dbReference type="EMBL" id="OPJ72022.1"/>
    </source>
</evidence>
<dbReference type="Proteomes" id="UP000190648">
    <property type="component" value="Unassembled WGS sequence"/>
</dbReference>
<gene>
    <name evidence="1" type="ORF">AV530_009342</name>
</gene>
<accession>A0A1V4JIK3</accession>
<comment type="caution">
    <text evidence="1">The sequence shown here is derived from an EMBL/GenBank/DDBJ whole genome shotgun (WGS) entry which is preliminary data.</text>
</comment>
<proteinExistence type="predicted"/>
<protein>
    <submittedName>
        <fullName evidence="1">Uncharacterized protein</fullName>
    </submittedName>
</protein>